<feature type="compositionally biased region" description="Basic and acidic residues" evidence="1">
    <location>
        <begin position="239"/>
        <end position="251"/>
    </location>
</feature>
<feature type="compositionally biased region" description="Polar residues" evidence="1">
    <location>
        <begin position="15"/>
        <end position="26"/>
    </location>
</feature>
<name>D8PRC7_SCHCM</name>
<sequence>MPALVTRQPAPAVVTTKNNKRNSAANRHTDTADARTASHGSVAATAAATQEDEAADRVPAPTKSRSVTVKMPRIYDVICPRCHAHIPIFIMRKHTRNIDRIEEKQDAAEEEHKRVCAKQVQPRSNKPRPSPTVLRPTSRQTKKASGVPAAKVANAKVNVGAAKNTTPSTRSDGSKGAGRVKGSSSAPRAGLTEGDREAALRARTAAAEARRLEDSHRRAQRAAYLERLKREFPLNGDRPAGKRGREMPEDDARCISWLRNDLFKPKDGEPDAKRPRKE</sequence>
<feature type="compositionally biased region" description="Basic and acidic residues" evidence="1">
    <location>
        <begin position="105"/>
        <end position="114"/>
    </location>
</feature>
<evidence type="ECO:0000313" key="3">
    <source>
        <dbReference type="Proteomes" id="UP000007431"/>
    </source>
</evidence>
<dbReference type="AlphaFoldDB" id="D8PRC7"/>
<reference evidence="2 3" key="1">
    <citation type="journal article" date="2010" name="Nat. Biotechnol.">
        <title>Genome sequence of the model mushroom Schizophyllum commune.</title>
        <authorList>
            <person name="Ohm R.A."/>
            <person name="de Jong J.F."/>
            <person name="Lugones L.G."/>
            <person name="Aerts A."/>
            <person name="Kothe E."/>
            <person name="Stajich J.E."/>
            <person name="de Vries R.P."/>
            <person name="Record E."/>
            <person name="Levasseur A."/>
            <person name="Baker S.E."/>
            <person name="Bartholomew K.A."/>
            <person name="Coutinho P.M."/>
            <person name="Erdmann S."/>
            <person name="Fowler T.J."/>
            <person name="Gathman A.C."/>
            <person name="Lombard V."/>
            <person name="Henrissat B."/>
            <person name="Knabe N."/>
            <person name="Kuees U."/>
            <person name="Lilly W.W."/>
            <person name="Lindquist E."/>
            <person name="Lucas S."/>
            <person name="Magnuson J.K."/>
            <person name="Piumi F."/>
            <person name="Raudaskoski M."/>
            <person name="Salamov A."/>
            <person name="Schmutz J."/>
            <person name="Schwarze F.W.M.R."/>
            <person name="vanKuyk P.A."/>
            <person name="Horton J.S."/>
            <person name="Grigoriev I.V."/>
            <person name="Woesten H.A.B."/>
        </authorList>
    </citation>
    <scope>NUCLEOTIDE SEQUENCE [LARGE SCALE GENOMIC DNA]</scope>
    <source>
        <strain evidence="3">H4-8 / FGSC 9210</strain>
    </source>
</reference>
<evidence type="ECO:0000313" key="2">
    <source>
        <dbReference type="EMBL" id="EFJ02500.1"/>
    </source>
</evidence>
<dbReference type="VEuPathDB" id="FungiDB:SCHCODRAFT_02684266"/>
<dbReference type="OrthoDB" id="10475330at2759"/>
<proteinExistence type="predicted"/>
<dbReference type="HOGENOM" id="CLU_1001691_0_0_1"/>
<feature type="region of interest" description="Disordered" evidence="1">
    <location>
        <begin position="105"/>
        <end position="202"/>
    </location>
</feature>
<feature type="compositionally biased region" description="Low complexity" evidence="1">
    <location>
        <begin position="149"/>
        <end position="164"/>
    </location>
</feature>
<feature type="non-terminal residue" evidence="2">
    <location>
        <position position="278"/>
    </location>
</feature>
<dbReference type="InParanoid" id="D8PRC7"/>
<dbReference type="RefSeq" id="XP_003037402.1">
    <property type="nucleotide sequence ID" value="XM_003037356.1"/>
</dbReference>
<feature type="region of interest" description="Disordered" evidence="1">
    <location>
        <begin position="1"/>
        <end position="64"/>
    </location>
</feature>
<evidence type="ECO:0000256" key="1">
    <source>
        <dbReference type="SAM" id="MobiDB-lite"/>
    </source>
</evidence>
<accession>D8PRC7</accession>
<dbReference type="Proteomes" id="UP000007431">
    <property type="component" value="Unassembled WGS sequence"/>
</dbReference>
<feature type="region of interest" description="Disordered" evidence="1">
    <location>
        <begin position="227"/>
        <end position="251"/>
    </location>
</feature>
<gene>
    <name evidence="2" type="ORF">SCHCODRAFT_104176</name>
</gene>
<dbReference type="KEGG" id="scm:SCHCO_02684266"/>
<dbReference type="GeneID" id="9585034"/>
<organism evidence="3">
    <name type="scientific">Schizophyllum commune (strain H4-8 / FGSC 9210)</name>
    <name type="common">Split gill fungus</name>
    <dbReference type="NCBI Taxonomy" id="578458"/>
    <lineage>
        <taxon>Eukaryota</taxon>
        <taxon>Fungi</taxon>
        <taxon>Dikarya</taxon>
        <taxon>Basidiomycota</taxon>
        <taxon>Agaricomycotina</taxon>
        <taxon>Agaricomycetes</taxon>
        <taxon>Agaricomycetidae</taxon>
        <taxon>Agaricales</taxon>
        <taxon>Schizophyllaceae</taxon>
        <taxon>Schizophyllum</taxon>
    </lineage>
</organism>
<keyword evidence="3" id="KW-1185">Reference proteome</keyword>
<protein>
    <submittedName>
        <fullName evidence="2">Uncharacterized protein</fullName>
    </submittedName>
</protein>
<dbReference type="EMBL" id="GL377302">
    <property type="protein sequence ID" value="EFJ02500.1"/>
    <property type="molecule type" value="Genomic_DNA"/>
</dbReference>